<accession>A0A7R6PJI8</accession>
<keyword evidence="2" id="KW-1185">Reference proteome</keyword>
<organism evidence="1 2">
    <name type="scientific">Neptunomonas japonica JAMM 1380</name>
    <dbReference type="NCBI Taxonomy" id="1441457"/>
    <lineage>
        <taxon>Bacteria</taxon>
        <taxon>Pseudomonadati</taxon>
        <taxon>Pseudomonadota</taxon>
        <taxon>Gammaproteobacteria</taxon>
        <taxon>Oceanospirillales</taxon>
        <taxon>Oceanospirillaceae</taxon>
        <taxon>Neptunomonas</taxon>
    </lineage>
</organism>
<dbReference type="EMBL" id="AP014546">
    <property type="protein sequence ID" value="BBB29411.1"/>
    <property type="molecule type" value="Genomic_DNA"/>
</dbReference>
<proteinExistence type="predicted"/>
<evidence type="ECO:0000313" key="2">
    <source>
        <dbReference type="Proteomes" id="UP000595332"/>
    </source>
</evidence>
<evidence type="ECO:0008006" key="3">
    <source>
        <dbReference type="Google" id="ProtNLM"/>
    </source>
</evidence>
<reference evidence="1 2" key="1">
    <citation type="journal article" date="2008" name="Int. J. Syst. Evol. Microbiol.">
        <title>Neptunomonas japonica sp. nov., an Osedax japonicus symbiont-like bacterium isolated from sediment adjacent to sperm whale carcasses off Kagoshima, Japan.</title>
        <authorList>
            <person name="Miyazaki M."/>
            <person name="Nogi Y."/>
            <person name="Fujiwara Y."/>
            <person name="Kawato M."/>
            <person name="Kubokawa K."/>
            <person name="Horikoshi K."/>
        </authorList>
    </citation>
    <scope>NUCLEOTIDE SEQUENCE [LARGE SCALE GENOMIC DNA]</scope>
    <source>
        <strain evidence="1 2">JAMM 1380</strain>
    </source>
</reference>
<dbReference type="RefSeq" id="WP_236591102.1">
    <property type="nucleotide sequence ID" value="NZ_AP014546.1"/>
</dbReference>
<dbReference type="KEGG" id="njp:NEJAP_1459"/>
<name>A0A7R6PJI8_9GAMM</name>
<gene>
    <name evidence="1" type="ORF">NEJAP_1459</name>
</gene>
<dbReference type="InterPro" id="IPR011749">
    <property type="entry name" value="CHP02243"/>
</dbReference>
<protein>
    <recommendedName>
        <fullName evidence="3">Baseplate protein J-like domain-containing protein</fullName>
    </recommendedName>
</protein>
<evidence type="ECO:0000313" key="1">
    <source>
        <dbReference type="EMBL" id="BBB29411.1"/>
    </source>
</evidence>
<dbReference type="Proteomes" id="UP000595332">
    <property type="component" value="Chromosome"/>
</dbReference>
<sequence length="1433" mass="153126">MSGHNSNKSDCGCCSGVNAITPRRLHNPPGLLQFTYRVGRHKDFYESIQARLSSEKYPALAALTTRESSDFTIAIADGLACSLDVLSFYTERFAHEHYLRTATERLSVGEMARLIGYQLAPGVAASTHLAFTLQSVPGLVAPAIDIPIGTRVQSVPGQDEQAQTFETVSLARARAEWNAINVQQNEFKTPVFGDTQLWLEGIDTGLIVGDLILIVGAEQERDPQGERWDVRVITALEIDTARSLTRVSWQLGLGHSRPFVLPAHESVQIYTFRTRDAAFGHIAPDWRSLSDDSKADYIGLLGADELKRPEDTQEWPDFSVRAPVFPERRSGSAELSETLIAATVDDIVLAANSAAHGAAAMAMHRAATAGTGVVMAGGKIAEGAMSMARESAEGLSEVANLAVNEVTQRARTLILAQGQSLQALQINGNDLIKVFARDFYQQGIADSLVGLPNKVHELAEQGLIHRLDIAKAVLDDLINTLSNGQGSFPVAVLPGLEQVWKDAVDEAVQAITDVKSDLDGSNNWFESAVNALDNLDEGLAGATAALQQVSSEVGNIPSSVNLSSTASIMGEVVDQIRSSIGEELTNADFSDLVNLSGIFTDVRLWTEGLFAAGSDIAQLIKKLQDEIANSAGVMFSKLGQDVAKMAREAQSGITDTAALLNPAQALVALGDAALEMKELTHSAGVAALGAAAAADVAALVSTAVTIARNLPAPFPPATPESIAEVARHFAAVGVMRAGGPPISESTSGTMMAQIESIMPTSLQVPLELVEQLLPMVEDAEALLNAPRHAAETAYQSIVVDVDRALVGKIVVASGRRAPLVRTPDEIDLSRVHDSVVAGGWALLSVPNSIELYKINSAVAASRAEYLMSGQTTRLGLKGELPEGRLPSEFEHAVRSLSVHVDSEELPLAHVPLDFPVYGEAIALAGHVEELTPEQPLAISGKRQRIIMQRGIANLVLYCEDGTDRPLVEGDSLMLMAAPLRLSSGTPSYLSPRSFARLIGRRGIRFQLTLKDRDACIGQVELSSADFMLDAEREDDPVISEVVFLVGNDDAVTHDRDRSYLKLTSATQHVYARNSTRINANVAPATHGESVEAILGSGDGGRADQSFELNQKPLTYTSANTPSGRSSTLELRVNDVLWSEVPMLHGTSPDARVYETLHSDDAVTKISFGDGSEGARLPSGESNVRASYRKGIGTAGNVDTAQLTTLLSRPLGVSEVVNPEAATGGENAESLVRARSNAPLTVLTLERVVSEDDYANFSRAFAGIDKAHALWIPVGPARGMFLTIAGIDGAAVPENSDTFRNLRDALVTYGDPLVPLRIANYVQVRFRCRLSIKVEAGHEVERVLDSVDAALRTHFGFAQRTLGQTVSADEVIAVAQAVIGVEGVHLTRLNRLSAATSSVEPRLFATLPVASLIEQPSPGEMLTISDDIELEVLP</sequence>
<dbReference type="NCBIfam" id="TIGR02243">
    <property type="entry name" value="putative baseplate assembly protein"/>
    <property type="match status" value="1"/>
</dbReference>